<reference evidence="2 3" key="1">
    <citation type="journal article" date="2017" name="Nat. Commun.">
        <title>Genome assembly with in vitro proximity ligation data and whole-genome triplication in lettuce.</title>
        <authorList>
            <person name="Reyes-Chin-Wo S."/>
            <person name="Wang Z."/>
            <person name="Yang X."/>
            <person name="Kozik A."/>
            <person name="Arikit S."/>
            <person name="Song C."/>
            <person name="Xia L."/>
            <person name="Froenicke L."/>
            <person name="Lavelle D.O."/>
            <person name="Truco M.J."/>
            <person name="Xia R."/>
            <person name="Zhu S."/>
            <person name="Xu C."/>
            <person name="Xu H."/>
            <person name="Xu X."/>
            <person name="Cox K."/>
            <person name="Korf I."/>
            <person name="Meyers B.C."/>
            <person name="Michelmore R.W."/>
        </authorList>
    </citation>
    <scope>NUCLEOTIDE SEQUENCE [LARGE SCALE GENOMIC DNA]</scope>
    <source>
        <strain evidence="3">cv. Salinas</strain>
        <tissue evidence="2">Seedlings</tissue>
    </source>
</reference>
<organism evidence="2 3">
    <name type="scientific">Lactuca sativa</name>
    <name type="common">Garden lettuce</name>
    <dbReference type="NCBI Taxonomy" id="4236"/>
    <lineage>
        <taxon>Eukaryota</taxon>
        <taxon>Viridiplantae</taxon>
        <taxon>Streptophyta</taxon>
        <taxon>Embryophyta</taxon>
        <taxon>Tracheophyta</taxon>
        <taxon>Spermatophyta</taxon>
        <taxon>Magnoliopsida</taxon>
        <taxon>eudicotyledons</taxon>
        <taxon>Gunneridae</taxon>
        <taxon>Pentapetalae</taxon>
        <taxon>asterids</taxon>
        <taxon>campanulids</taxon>
        <taxon>Asterales</taxon>
        <taxon>Asteraceae</taxon>
        <taxon>Cichorioideae</taxon>
        <taxon>Cichorieae</taxon>
        <taxon>Lactucinae</taxon>
        <taxon>Lactuca</taxon>
    </lineage>
</organism>
<proteinExistence type="predicted"/>
<evidence type="ECO:0000256" key="1">
    <source>
        <dbReference type="SAM" id="MobiDB-lite"/>
    </source>
</evidence>
<feature type="compositionally biased region" description="Polar residues" evidence="1">
    <location>
        <begin position="95"/>
        <end position="119"/>
    </location>
</feature>
<accession>A0A9R1XVN4</accession>
<dbReference type="OrthoDB" id="1729427at2759"/>
<feature type="compositionally biased region" description="Gly residues" evidence="1">
    <location>
        <begin position="130"/>
        <end position="147"/>
    </location>
</feature>
<gene>
    <name evidence="2" type="ORF">LSAT_V11C200055850</name>
</gene>
<evidence type="ECO:0000313" key="3">
    <source>
        <dbReference type="Proteomes" id="UP000235145"/>
    </source>
</evidence>
<dbReference type="AlphaFoldDB" id="A0A9R1XVN4"/>
<dbReference type="PANTHER" id="PTHR47481">
    <property type="match status" value="1"/>
</dbReference>
<comment type="caution">
    <text evidence="2">The sequence shown here is derived from an EMBL/GenBank/DDBJ whole genome shotgun (WGS) entry which is preliminary data.</text>
</comment>
<dbReference type="Proteomes" id="UP000235145">
    <property type="component" value="Unassembled WGS sequence"/>
</dbReference>
<evidence type="ECO:0000313" key="2">
    <source>
        <dbReference type="EMBL" id="KAJ0220982.1"/>
    </source>
</evidence>
<dbReference type="PANTHER" id="PTHR47481:SF10">
    <property type="entry name" value="COPIA-LIKE POLYPROTEIN_RETROTRANSPOSON"/>
    <property type="match status" value="1"/>
</dbReference>
<name>A0A9R1XVN4_LACSA</name>
<protein>
    <submittedName>
        <fullName evidence="2">Uncharacterized protein</fullName>
    </submittedName>
</protein>
<keyword evidence="3" id="KW-1185">Reference proteome</keyword>
<dbReference type="EMBL" id="NBSK02000002">
    <property type="protein sequence ID" value="KAJ0220982.1"/>
    <property type="molecule type" value="Genomic_DNA"/>
</dbReference>
<feature type="region of interest" description="Disordered" evidence="1">
    <location>
        <begin position="95"/>
        <end position="151"/>
    </location>
</feature>
<sequence>MKPGVAAQQLWDRLSEILQDNKATRAVYLEEQFTSTRLDAFASVTEYCACLKNLVDQLTNVGNLVSEQKMVLQFVSGLTKERRGNKQDTHAPQAFATQTSDSPNLHVHSQNSDNNTSRNFRSDHGDQGNYRGGYRGGGHRGGGCGYRGRGRGRSHYTQQNYTQQNPWQQAALYLASQLTSPPCPYPTTPPQFIQ</sequence>
<dbReference type="Pfam" id="PF14223">
    <property type="entry name" value="Retrotran_gag_2"/>
    <property type="match status" value="1"/>
</dbReference>